<feature type="chain" id="PRO_5008133722" evidence="2">
    <location>
        <begin position="27"/>
        <end position="296"/>
    </location>
</feature>
<reference evidence="3" key="2">
    <citation type="submission" date="2020-05" db="UniProtKB">
        <authorList>
            <consortium name="EnsemblMetazoa"/>
        </authorList>
    </citation>
    <scope>IDENTIFICATION</scope>
    <source>
        <strain evidence="3">FAR1</strain>
    </source>
</reference>
<proteinExistence type="predicted"/>
<dbReference type="SMART" id="SM00718">
    <property type="entry name" value="DM4_12"/>
    <property type="match status" value="1"/>
</dbReference>
<dbReference type="PANTHER" id="PTHR21398">
    <property type="entry name" value="AGAP007094-PA"/>
    <property type="match status" value="1"/>
</dbReference>
<dbReference type="VEuPathDB" id="VectorBase:AFAF020885"/>
<sequence>MSTMNYRNSVCFLVLLLALVLPLAGSENATEEGRLLLRGKPILIYPPTAPTRHQLIVGFGVPVQDILHSVVFGWVVKAQYYLPSEPGNYEPIFLDNWNDSRRALPDRSRRSIERYEVDNVRVRVEPLPVPDDTSNELDDDEYYFGEAKEQEKTDAPDAAENTGSKAESEKLGEDNTGGYNVPNSRWMVYKAIEGLSGGYGYGGRACMLRSICEAAEAQFTHTGGVFAELLHIMFSPSTTNDAISEHRDNEYYRAEQLGRSGAPCATIFRECSTSILDMFSGVHDIYPASSASFIPK</sequence>
<dbReference type="EnsemblMetazoa" id="AFAF020885-RA">
    <property type="protein sequence ID" value="AFAF020885-PA"/>
    <property type="gene ID" value="AFAF020885"/>
</dbReference>
<feature type="region of interest" description="Disordered" evidence="1">
    <location>
        <begin position="147"/>
        <end position="177"/>
    </location>
</feature>
<protein>
    <submittedName>
        <fullName evidence="3">Uncharacterized protein</fullName>
    </submittedName>
</protein>
<dbReference type="EMBL" id="AXCN02000285">
    <property type="status" value="NOT_ANNOTATED_CDS"/>
    <property type="molecule type" value="Genomic_DNA"/>
</dbReference>
<dbReference type="Proteomes" id="UP000075886">
    <property type="component" value="Unassembled WGS sequence"/>
</dbReference>
<evidence type="ECO:0000313" key="4">
    <source>
        <dbReference type="Proteomes" id="UP000075886"/>
    </source>
</evidence>
<name>A0A182R124_9DIPT</name>
<accession>A0A182R124</accession>
<dbReference type="AlphaFoldDB" id="A0A182R124"/>
<dbReference type="Pfam" id="PF07841">
    <property type="entry name" value="DM4_12"/>
    <property type="match status" value="1"/>
</dbReference>
<feature type="signal peptide" evidence="2">
    <location>
        <begin position="1"/>
        <end position="26"/>
    </location>
</feature>
<keyword evidence="4" id="KW-1185">Reference proteome</keyword>
<dbReference type="InterPro" id="IPR006631">
    <property type="entry name" value="DM4_12"/>
</dbReference>
<organism evidence="3 4">
    <name type="scientific">Anopheles farauti</name>
    <dbReference type="NCBI Taxonomy" id="69004"/>
    <lineage>
        <taxon>Eukaryota</taxon>
        <taxon>Metazoa</taxon>
        <taxon>Ecdysozoa</taxon>
        <taxon>Arthropoda</taxon>
        <taxon>Hexapoda</taxon>
        <taxon>Insecta</taxon>
        <taxon>Pterygota</taxon>
        <taxon>Neoptera</taxon>
        <taxon>Endopterygota</taxon>
        <taxon>Diptera</taxon>
        <taxon>Nematocera</taxon>
        <taxon>Culicoidea</taxon>
        <taxon>Culicidae</taxon>
        <taxon>Anophelinae</taxon>
        <taxon>Anopheles</taxon>
    </lineage>
</organism>
<evidence type="ECO:0000256" key="1">
    <source>
        <dbReference type="SAM" id="MobiDB-lite"/>
    </source>
</evidence>
<dbReference type="PANTHER" id="PTHR21398:SF21">
    <property type="entry name" value="AGAP004005-PA"/>
    <property type="match status" value="1"/>
</dbReference>
<evidence type="ECO:0000313" key="3">
    <source>
        <dbReference type="EnsemblMetazoa" id="AFAF020885-PA"/>
    </source>
</evidence>
<keyword evidence="2" id="KW-0732">Signal</keyword>
<reference evidence="4" key="1">
    <citation type="submission" date="2014-01" db="EMBL/GenBank/DDBJ databases">
        <title>The Genome Sequence of Anopheles farauti FAR1 (V2).</title>
        <authorList>
            <consortium name="The Broad Institute Genomics Platform"/>
            <person name="Neafsey D.E."/>
            <person name="Besansky N."/>
            <person name="Howell P."/>
            <person name="Walton C."/>
            <person name="Young S.K."/>
            <person name="Zeng Q."/>
            <person name="Gargeya S."/>
            <person name="Fitzgerald M."/>
            <person name="Haas B."/>
            <person name="Abouelleil A."/>
            <person name="Allen A.W."/>
            <person name="Alvarado L."/>
            <person name="Arachchi H.M."/>
            <person name="Berlin A.M."/>
            <person name="Chapman S.B."/>
            <person name="Gainer-Dewar J."/>
            <person name="Goldberg J."/>
            <person name="Griggs A."/>
            <person name="Gujja S."/>
            <person name="Hansen M."/>
            <person name="Howarth C."/>
            <person name="Imamovic A."/>
            <person name="Ireland A."/>
            <person name="Larimer J."/>
            <person name="McCowan C."/>
            <person name="Murphy C."/>
            <person name="Pearson M."/>
            <person name="Poon T.W."/>
            <person name="Priest M."/>
            <person name="Roberts A."/>
            <person name="Saif S."/>
            <person name="Shea T."/>
            <person name="Sisk P."/>
            <person name="Sykes S."/>
            <person name="Wortman J."/>
            <person name="Nusbaum C."/>
            <person name="Birren B."/>
        </authorList>
    </citation>
    <scope>NUCLEOTIDE SEQUENCE [LARGE SCALE GENOMIC DNA]</scope>
    <source>
        <strain evidence="4">FAR1</strain>
    </source>
</reference>
<dbReference type="STRING" id="69004.A0A182R124"/>
<evidence type="ECO:0000256" key="2">
    <source>
        <dbReference type="SAM" id="SignalP"/>
    </source>
</evidence>